<feature type="binding site" evidence="8">
    <location>
        <position position="170"/>
    </location>
    <ligand>
        <name>ATP</name>
        <dbReference type="ChEBI" id="CHEBI:30616"/>
    </ligand>
</feature>
<dbReference type="FunFam" id="1.10.8.60:FF:000003">
    <property type="entry name" value="Chromosomal replication initiator protein DnaA"/>
    <property type="match status" value="1"/>
</dbReference>
<evidence type="ECO:0000256" key="3">
    <source>
        <dbReference type="ARBA" id="ARBA00022705"/>
    </source>
</evidence>
<dbReference type="InterPro" id="IPR003593">
    <property type="entry name" value="AAA+_ATPase"/>
</dbReference>
<dbReference type="KEGG" id="hpk:Hprae_0001"/>
<dbReference type="Gene3D" id="3.40.50.300">
    <property type="entry name" value="P-loop containing nucleotide triphosphate hydrolases"/>
    <property type="match status" value="1"/>
</dbReference>
<dbReference type="GO" id="GO:0005524">
    <property type="term" value="F:ATP binding"/>
    <property type="evidence" value="ECO:0007669"/>
    <property type="project" value="UniProtKB-UniRule"/>
</dbReference>
<keyword evidence="5 8" id="KW-0067">ATP-binding</keyword>
<dbReference type="HOGENOM" id="CLU_026910_3_1_9"/>
<comment type="subunit">
    <text evidence="8">Oligomerizes as a right-handed, spiral filament on DNA at oriC.</text>
</comment>
<comment type="similarity">
    <text evidence="1 8 11">Belongs to the DnaA family.</text>
</comment>
<comment type="domain">
    <text evidence="8">Domain I is involved in oligomerization and binding regulators, domain II is flexibile and of varying length in different bacteria, domain III forms the AAA+ region, while domain IV binds dsDNA.</text>
</comment>
<dbReference type="PATRIC" id="fig|572479.3.peg.1"/>
<keyword evidence="6 8" id="KW-0446">Lipid-binding</keyword>
<keyword evidence="3 8" id="KW-0235">DNA replication</keyword>
<dbReference type="AlphaFoldDB" id="E3DLI2"/>
<dbReference type="InterPro" id="IPR038454">
    <property type="entry name" value="DnaA_N_sf"/>
</dbReference>
<dbReference type="FunFam" id="3.40.50.300:FF:000150">
    <property type="entry name" value="Chromosomal replication initiator protein DnaA"/>
    <property type="match status" value="1"/>
</dbReference>
<feature type="domain" description="AAA+ ATPase" evidence="14">
    <location>
        <begin position="159"/>
        <end position="287"/>
    </location>
</feature>
<feature type="binding site" evidence="8">
    <location>
        <position position="172"/>
    </location>
    <ligand>
        <name>ATP</name>
        <dbReference type="ChEBI" id="CHEBI:30616"/>
    </ligand>
</feature>
<dbReference type="InterPro" id="IPR013159">
    <property type="entry name" value="DnaA_C"/>
</dbReference>
<dbReference type="SMART" id="SM00760">
    <property type="entry name" value="Bac_DnaA_C"/>
    <property type="match status" value="1"/>
</dbReference>
<dbReference type="CDD" id="cd00009">
    <property type="entry name" value="AAA"/>
    <property type="match status" value="1"/>
</dbReference>
<dbReference type="Gene3D" id="1.10.1750.10">
    <property type="match status" value="1"/>
</dbReference>
<dbReference type="SUPFAM" id="SSF48295">
    <property type="entry name" value="TrpR-like"/>
    <property type="match status" value="1"/>
</dbReference>
<dbReference type="PANTHER" id="PTHR30050:SF2">
    <property type="entry name" value="CHROMOSOMAL REPLICATION INITIATOR PROTEIN DNAA"/>
    <property type="match status" value="1"/>
</dbReference>
<feature type="region of interest" description="Domain III, AAA+ region" evidence="8">
    <location>
        <begin position="126"/>
        <end position="342"/>
    </location>
</feature>
<feature type="compositionally biased region" description="Basic and acidic residues" evidence="13">
    <location>
        <begin position="104"/>
        <end position="122"/>
    </location>
</feature>
<comment type="function">
    <text evidence="8 10">Plays an essential role in the initiation and regulation of chromosomal replication. ATP-DnaA binds to the origin of replication (oriC) to initiate formation of the DNA replication initiation complex once per cell cycle. Binds the DnaA box (a 9 base pair repeat at the origin) and separates the double-stranded (ds)DNA. Forms a right-handed helical filament on oriC DNA; dsDNA binds to the exterior of the filament while single-stranded (ss)DNA is stabiized in the filament's interior. The ATP-DnaA-oriC complex binds and stabilizes one strand of the AT-rich DNA unwinding element (DUE), permitting loading of DNA polymerase. After initiation quickly degrades to an ADP-DnaA complex that is not apt for DNA replication. Binds acidic phospholipids.</text>
</comment>
<dbReference type="PROSITE" id="PS01008">
    <property type="entry name" value="DNAA"/>
    <property type="match status" value="1"/>
</dbReference>
<dbReference type="EMBL" id="CP002175">
    <property type="protein sequence ID" value="ADO76162.1"/>
    <property type="molecule type" value="Genomic_DNA"/>
</dbReference>
<keyword evidence="17" id="KW-1185">Reference proteome</keyword>
<dbReference type="GO" id="GO:0006270">
    <property type="term" value="P:DNA replication initiation"/>
    <property type="evidence" value="ECO:0007669"/>
    <property type="project" value="UniProtKB-UniRule"/>
</dbReference>
<feature type="binding site" evidence="8">
    <location>
        <position position="173"/>
    </location>
    <ligand>
        <name>ATP</name>
        <dbReference type="ChEBI" id="CHEBI:30616"/>
    </ligand>
</feature>
<evidence type="ECO:0000256" key="9">
    <source>
        <dbReference type="NCBIfam" id="TIGR00362"/>
    </source>
</evidence>
<evidence type="ECO:0000256" key="4">
    <source>
        <dbReference type="ARBA" id="ARBA00022741"/>
    </source>
</evidence>
<dbReference type="Gene3D" id="1.10.8.60">
    <property type="match status" value="1"/>
</dbReference>
<comment type="caution">
    <text evidence="8">Lacks conserved residue(s) required for the propagation of feature annotation.</text>
</comment>
<sequence length="466" mass="53995">MSFSQKELDHIWKKTLENIKEKITNPSFNTWFSETKAVMTTAENQLVLQVPNNFIQEWIESQYTDLIEEILTDLTGNQWSLILLTPAEVKDFKANKKNKQNPKTKKDIKEDKKEKRDTESELKQNGFNPKYTFDTFVVGNSNRFAHAASLAVAEAPAKAYNPLFIYGDVGLGKTHLMQAIAHFILKNNPDYKVVYVSSETFTNELINSIKDDSTVDFRDKYRNIDILLVDDIQFLAGKERTQEEFFHTFNTLHESNRQLIISSDRPPKEIPTLEERLRSRFEWGLITDIQKPDLETRIAILRKKADIENLTIPNEVVIYIANKIQSNIRELEGALVKVIAYSSLVDREIDVDLAREALKDLVNNKKEANIEVDIERIKKIITADYNLRMEDMHSKKRTQNIAFPRQIAMYLSRELTDFSLPHIGNEFGGRDHTTVIHAHNKIKEKIENEADFSNKIERLTDQIKHG</sequence>
<dbReference type="InterPro" id="IPR001957">
    <property type="entry name" value="Chromosome_initiator_DnaA"/>
</dbReference>
<dbReference type="HAMAP" id="MF_00377">
    <property type="entry name" value="DnaA_bact"/>
    <property type="match status" value="1"/>
</dbReference>
<name>E3DLI2_HALPG</name>
<feature type="region of interest" description="Domain I, interacts with DnaA modulators" evidence="8">
    <location>
        <begin position="1"/>
        <end position="114"/>
    </location>
</feature>
<dbReference type="GO" id="GO:0003688">
    <property type="term" value="F:DNA replication origin binding"/>
    <property type="evidence" value="ECO:0007669"/>
    <property type="project" value="UniProtKB-UniRule"/>
</dbReference>
<gene>
    <name evidence="8" type="primary">dnaA</name>
    <name evidence="16" type="ordered locus">Hprae_0001</name>
</gene>
<evidence type="ECO:0000313" key="16">
    <source>
        <dbReference type="EMBL" id="ADO76162.1"/>
    </source>
</evidence>
<dbReference type="GO" id="GO:0005737">
    <property type="term" value="C:cytoplasm"/>
    <property type="evidence" value="ECO:0007669"/>
    <property type="project" value="UniProtKB-SubCell"/>
</dbReference>
<evidence type="ECO:0000256" key="5">
    <source>
        <dbReference type="ARBA" id="ARBA00022840"/>
    </source>
</evidence>
<dbReference type="InterPro" id="IPR020591">
    <property type="entry name" value="Chromosome_initiator_DnaA-like"/>
</dbReference>
<dbReference type="InterPro" id="IPR010921">
    <property type="entry name" value="Trp_repressor/repl_initiator"/>
</dbReference>
<dbReference type="PANTHER" id="PTHR30050">
    <property type="entry name" value="CHROMOSOMAL REPLICATION INITIATOR PROTEIN DNAA"/>
    <property type="match status" value="1"/>
</dbReference>
<protein>
    <recommendedName>
        <fullName evidence="8 9">Chromosomal replication initiator protein DnaA</fullName>
    </recommendedName>
</protein>
<dbReference type="Pfam" id="PF11638">
    <property type="entry name" value="DnaA_N"/>
    <property type="match status" value="1"/>
</dbReference>
<feature type="domain" description="Chromosomal replication initiator DnaA C-terminal" evidence="15">
    <location>
        <begin position="373"/>
        <end position="442"/>
    </location>
</feature>
<dbReference type="Gene3D" id="3.30.300.180">
    <property type="match status" value="1"/>
</dbReference>
<dbReference type="InterPro" id="IPR027417">
    <property type="entry name" value="P-loop_NTPase"/>
</dbReference>
<reference evidence="16 17" key="2">
    <citation type="journal article" date="2011" name="Stand. Genomic Sci.">
        <title>Complete genome sequence of the extremely halophilic Halanaerobium praevalens type strain (GSL).</title>
        <authorList>
            <person name="Ivanova N."/>
            <person name="Sikorski J."/>
            <person name="Chertkov O."/>
            <person name="Nolan M."/>
            <person name="Lucas S."/>
            <person name="Hammon N."/>
            <person name="Deshpande S."/>
            <person name="Cheng J.F."/>
            <person name="Tapia R."/>
            <person name="Han C."/>
            <person name="Goodwin L."/>
            <person name="Pitluck S."/>
            <person name="Huntemann M."/>
            <person name="Liolios K."/>
            <person name="Pagani I."/>
            <person name="Mavromatis K."/>
            <person name="Ovchinikova G."/>
            <person name="Pati A."/>
            <person name="Chen A."/>
            <person name="Palaniappan K."/>
            <person name="Land M."/>
            <person name="Hauser L."/>
            <person name="Brambilla E.M."/>
            <person name="Kannan K.P."/>
            <person name="Rohde M."/>
            <person name="Tindall B.J."/>
            <person name="Goker M."/>
            <person name="Detter J.C."/>
            <person name="Woyke T."/>
            <person name="Bristow J."/>
            <person name="Eisen J.A."/>
            <person name="Markowitz V."/>
            <person name="Hugenholtz P."/>
            <person name="Kyrpides N.C."/>
            <person name="Klenk H.P."/>
            <person name="Lapidus A."/>
        </authorList>
    </citation>
    <scope>NUCLEOTIDE SEQUENCE [LARGE SCALE GENOMIC DNA]</scope>
    <source>
        <strain evidence="17">ATCC 33744 / DSM 2228 / GSL</strain>
    </source>
</reference>
<dbReference type="RefSeq" id="WP_014552197.1">
    <property type="nucleotide sequence ID" value="NC_017455.1"/>
</dbReference>
<dbReference type="SUPFAM" id="SSF52540">
    <property type="entry name" value="P-loop containing nucleoside triphosphate hydrolases"/>
    <property type="match status" value="1"/>
</dbReference>
<dbReference type="GO" id="GO:0005886">
    <property type="term" value="C:plasma membrane"/>
    <property type="evidence" value="ECO:0007669"/>
    <property type="project" value="TreeGrafter"/>
</dbReference>
<dbReference type="NCBIfam" id="TIGR00362">
    <property type="entry name" value="DnaA"/>
    <property type="match status" value="1"/>
</dbReference>
<keyword evidence="4 8" id="KW-0547">Nucleotide-binding</keyword>
<evidence type="ECO:0000313" key="17">
    <source>
        <dbReference type="Proteomes" id="UP000006866"/>
    </source>
</evidence>
<dbReference type="Proteomes" id="UP000006866">
    <property type="component" value="Chromosome"/>
</dbReference>
<organism evidence="16 17">
    <name type="scientific">Halanaerobium praevalens (strain ATCC 33744 / DSM 2228 / GSL)</name>
    <dbReference type="NCBI Taxonomy" id="572479"/>
    <lineage>
        <taxon>Bacteria</taxon>
        <taxon>Bacillati</taxon>
        <taxon>Bacillota</taxon>
        <taxon>Clostridia</taxon>
        <taxon>Halanaerobiales</taxon>
        <taxon>Halanaerobiaceae</taxon>
        <taxon>Halanaerobium</taxon>
    </lineage>
</organism>
<comment type="subcellular location">
    <subcellularLocation>
        <location evidence="8">Cytoplasm</location>
    </subcellularLocation>
</comment>
<evidence type="ECO:0000256" key="8">
    <source>
        <dbReference type="HAMAP-Rule" id="MF_00377"/>
    </source>
</evidence>
<dbReference type="STRING" id="572479.Hprae_0001"/>
<evidence type="ECO:0000256" key="7">
    <source>
        <dbReference type="ARBA" id="ARBA00023125"/>
    </source>
</evidence>
<reference evidence="17" key="1">
    <citation type="submission" date="2010-10" db="EMBL/GenBank/DDBJ databases">
        <title>The complete genome of Halanaerobium praevalens DSM 2228.</title>
        <authorList>
            <consortium name="US DOE Joint Genome Institute (JGI-PGF)"/>
            <person name="Lucas S."/>
            <person name="Copeland A."/>
            <person name="Lapidus A."/>
            <person name="Glavina del Rio T."/>
            <person name="Dalin E."/>
            <person name="Tice H."/>
            <person name="Bruce D."/>
            <person name="Goodwin L."/>
            <person name="Pitluck S."/>
            <person name="Kyrpides N."/>
            <person name="Mavromatis K."/>
            <person name="Ivanova N."/>
            <person name="Ovchinnikova G."/>
            <person name="Chertkov O."/>
            <person name="Detter J.C."/>
            <person name="Han C."/>
            <person name="Larimer F."/>
            <person name="Land M."/>
            <person name="Hauser L."/>
            <person name="Markowitz V."/>
            <person name="Cheng J.-F."/>
            <person name="Hugenholtz P."/>
            <person name="Woyke T."/>
            <person name="Wu D."/>
            <person name="Tindall B."/>
            <person name="Pomrenke H.G."/>
            <person name="Brambilla E."/>
            <person name="Klenk H.-P."/>
            <person name="Eisen J.A."/>
        </authorList>
    </citation>
    <scope>NUCLEOTIDE SEQUENCE [LARGE SCALE GENOMIC DNA]</scope>
    <source>
        <strain evidence="17">ATCC 33744 / DSM 2228 / GSL</strain>
    </source>
</reference>
<keyword evidence="7 8" id="KW-0238">DNA-binding</keyword>
<evidence type="ECO:0000256" key="11">
    <source>
        <dbReference type="RuleBase" id="RU004227"/>
    </source>
</evidence>
<evidence type="ECO:0000256" key="12">
    <source>
        <dbReference type="SAM" id="Coils"/>
    </source>
</evidence>
<dbReference type="PRINTS" id="PR00051">
    <property type="entry name" value="DNAA"/>
</dbReference>
<keyword evidence="2 8" id="KW-0963">Cytoplasm</keyword>
<dbReference type="InterPro" id="IPR018312">
    <property type="entry name" value="Chromosome_initiator_DnaA_CS"/>
</dbReference>
<dbReference type="Pfam" id="PF00308">
    <property type="entry name" value="Bac_DnaA"/>
    <property type="match status" value="1"/>
</dbReference>
<feature type="binding site" evidence="8">
    <location>
        <position position="174"/>
    </location>
    <ligand>
        <name>ATP</name>
        <dbReference type="ChEBI" id="CHEBI:30616"/>
    </ligand>
</feature>
<evidence type="ECO:0000256" key="6">
    <source>
        <dbReference type="ARBA" id="ARBA00023121"/>
    </source>
</evidence>
<dbReference type="NCBIfam" id="NF010686">
    <property type="entry name" value="PRK14086.1"/>
    <property type="match status" value="1"/>
</dbReference>
<accession>E3DLI2</accession>
<evidence type="ECO:0000256" key="1">
    <source>
        <dbReference type="ARBA" id="ARBA00006583"/>
    </source>
</evidence>
<proteinExistence type="inferred from homology"/>
<dbReference type="InterPro" id="IPR013317">
    <property type="entry name" value="DnaA_dom"/>
</dbReference>
<keyword evidence="12" id="KW-0175">Coiled coil</keyword>
<dbReference type="OrthoDB" id="9807019at2"/>
<evidence type="ECO:0000256" key="13">
    <source>
        <dbReference type="SAM" id="MobiDB-lite"/>
    </source>
</evidence>
<dbReference type="Pfam" id="PF08299">
    <property type="entry name" value="Bac_DnaA_C"/>
    <property type="match status" value="1"/>
</dbReference>
<evidence type="ECO:0000259" key="15">
    <source>
        <dbReference type="SMART" id="SM00760"/>
    </source>
</evidence>
<evidence type="ECO:0000259" key="14">
    <source>
        <dbReference type="SMART" id="SM00382"/>
    </source>
</evidence>
<dbReference type="InterPro" id="IPR024633">
    <property type="entry name" value="DnaA_N_dom"/>
</dbReference>
<evidence type="ECO:0000256" key="10">
    <source>
        <dbReference type="RuleBase" id="RU000577"/>
    </source>
</evidence>
<feature type="coiled-coil region" evidence="12">
    <location>
        <begin position="351"/>
        <end position="378"/>
    </location>
</feature>
<dbReference type="SMART" id="SM00382">
    <property type="entry name" value="AAA"/>
    <property type="match status" value="1"/>
</dbReference>
<dbReference type="GO" id="GO:0006275">
    <property type="term" value="P:regulation of DNA replication"/>
    <property type="evidence" value="ECO:0007669"/>
    <property type="project" value="UniProtKB-UniRule"/>
</dbReference>
<feature type="region of interest" description="Disordered" evidence="13">
    <location>
        <begin position="94"/>
        <end position="124"/>
    </location>
</feature>
<dbReference type="CDD" id="cd06571">
    <property type="entry name" value="Bac_DnaA_C"/>
    <property type="match status" value="1"/>
</dbReference>
<evidence type="ECO:0000256" key="2">
    <source>
        <dbReference type="ARBA" id="ARBA00022490"/>
    </source>
</evidence>
<feature type="region of interest" description="Domain IV, binds dsDNA" evidence="8">
    <location>
        <begin position="343"/>
        <end position="466"/>
    </location>
</feature>
<dbReference type="eggNOG" id="COG0593">
    <property type="taxonomic scope" value="Bacteria"/>
</dbReference>
<dbReference type="GO" id="GO:0008289">
    <property type="term" value="F:lipid binding"/>
    <property type="evidence" value="ECO:0007669"/>
    <property type="project" value="UniProtKB-KW"/>
</dbReference>